<evidence type="ECO:0000256" key="9">
    <source>
        <dbReference type="RuleBase" id="RU361157"/>
    </source>
</evidence>
<gene>
    <name evidence="11" type="ORF">GCM10023144_40550</name>
</gene>
<dbReference type="InterPro" id="IPR013525">
    <property type="entry name" value="ABC2_TM"/>
</dbReference>
<feature type="transmembrane region" description="Helical" evidence="9">
    <location>
        <begin position="131"/>
        <end position="155"/>
    </location>
</feature>
<evidence type="ECO:0000256" key="6">
    <source>
        <dbReference type="ARBA" id="ARBA00022989"/>
    </source>
</evidence>
<keyword evidence="7" id="KW-0625">Polysaccharide transport</keyword>
<name>A0ABP8HLL5_9BURK</name>
<evidence type="ECO:0000256" key="8">
    <source>
        <dbReference type="ARBA" id="ARBA00023136"/>
    </source>
</evidence>
<comment type="subcellular location">
    <subcellularLocation>
        <location evidence="9">Cell inner membrane</location>
        <topology evidence="9">Multi-pass membrane protein</topology>
    </subcellularLocation>
    <subcellularLocation>
        <location evidence="1">Cell membrane</location>
        <topology evidence="1">Multi-pass membrane protein</topology>
    </subcellularLocation>
</comment>
<proteinExistence type="inferred from homology"/>
<keyword evidence="12" id="KW-1185">Reference proteome</keyword>
<dbReference type="PROSITE" id="PS51012">
    <property type="entry name" value="ABC_TM2"/>
    <property type="match status" value="1"/>
</dbReference>
<evidence type="ECO:0000256" key="4">
    <source>
        <dbReference type="ARBA" id="ARBA00022475"/>
    </source>
</evidence>
<feature type="transmembrane region" description="Helical" evidence="9">
    <location>
        <begin position="162"/>
        <end position="181"/>
    </location>
</feature>
<comment type="caution">
    <text evidence="11">The sequence shown here is derived from an EMBL/GenBank/DDBJ whole genome shotgun (WGS) entry which is preliminary data.</text>
</comment>
<keyword evidence="8 9" id="KW-0472">Membrane</keyword>
<keyword evidence="3 9" id="KW-0813">Transport</keyword>
<feature type="transmembrane region" description="Helical" evidence="9">
    <location>
        <begin position="106"/>
        <end position="125"/>
    </location>
</feature>
<keyword evidence="4 9" id="KW-1003">Cell membrane</keyword>
<dbReference type="PANTHER" id="PTHR30413">
    <property type="entry name" value="INNER MEMBRANE TRANSPORT PERMEASE"/>
    <property type="match status" value="1"/>
</dbReference>
<feature type="transmembrane region" description="Helical" evidence="9">
    <location>
        <begin position="218"/>
        <end position="239"/>
    </location>
</feature>
<protein>
    <recommendedName>
        <fullName evidence="9">Transport permease protein</fullName>
    </recommendedName>
</protein>
<evidence type="ECO:0000313" key="12">
    <source>
        <dbReference type="Proteomes" id="UP001501671"/>
    </source>
</evidence>
<evidence type="ECO:0000256" key="2">
    <source>
        <dbReference type="ARBA" id="ARBA00007783"/>
    </source>
</evidence>
<reference evidence="12" key="1">
    <citation type="journal article" date="2019" name="Int. J. Syst. Evol. Microbiol.">
        <title>The Global Catalogue of Microorganisms (GCM) 10K type strain sequencing project: providing services to taxonomists for standard genome sequencing and annotation.</title>
        <authorList>
            <consortium name="The Broad Institute Genomics Platform"/>
            <consortium name="The Broad Institute Genome Sequencing Center for Infectious Disease"/>
            <person name="Wu L."/>
            <person name="Ma J."/>
        </authorList>
    </citation>
    <scope>NUCLEOTIDE SEQUENCE [LARGE SCALE GENOMIC DNA]</scope>
    <source>
        <strain evidence="12">JCM 17666</strain>
    </source>
</reference>
<evidence type="ECO:0000256" key="1">
    <source>
        <dbReference type="ARBA" id="ARBA00004651"/>
    </source>
</evidence>
<organism evidence="11 12">
    <name type="scientific">Pigmentiphaga soli</name>
    <dbReference type="NCBI Taxonomy" id="1007095"/>
    <lineage>
        <taxon>Bacteria</taxon>
        <taxon>Pseudomonadati</taxon>
        <taxon>Pseudomonadota</taxon>
        <taxon>Betaproteobacteria</taxon>
        <taxon>Burkholderiales</taxon>
        <taxon>Alcaligenaceae</taxon>
        <taxon>Pigmentiphaga</taxon>
    </lineage>
</organism>
<evidence type="ECO:0000256" key="7">
    <source>
        <dbReference type="ARBA" id="ARBA00023047"/>
    </source>
</evidence>
<comment type="caution">
    <text evidence="9">Lacks conserved residue(s) required for the propagation of feature annotation.</text>
</comment>
<feature type="transmembrane region" description="Helical" evidence="9">
    <location>
        <begin position="27"/>
        <end position="47"/>
    </location>
</feature>
<dbReference type="InterPro" id="IPR047817">
    <property type="entry name" value="ABC2_TM_bact-type"/>
</dbReference>
<evidence type="ECO:0000259" key="10">
    <source>
        <dbReference type="PROSITE" id="PS51012"/>
    </source>
</evidence>
<accession>A0ABP8HLL5</accession>
<evidence type="ECO:0000313" key="11">
    <source>
        <dbReference type="EMBL" id="GAA4340628.1"/>
    </source>
</evidence>
<evidence type="ECO:0000256" key="3">
    <source>
        <dbReference type="ARBA" id="ARBA00022448"/>
    </source>
</evidence>
<dbReference type="PANTHER" id="PTHR30413:SF10">
    <property type="entry name" value="CAPSULE POLYSACCHARIDE EXPORT INNER-MEMBRANE PROTEIN CTRC"/>
    <property type="match status" value="1"/>
</dbReference>
<keyword evidence="5 9" id="KW-0812">Transmembrane</keyword>
<keyword evidence="7" id="KW-0762">Sugar transport</keyword>
<sequence length="250" mass="28273">MIQSQLWLWAGLQDIRLRYRRSTLGPWWVTISTGILVASMGFLYAGIFKSSISDYLPHFAVGQVFWLLFSGQINEAVTSFTQFENILRQVRIPLTSCVLRILTRNIIIFAHNAVIIAVTFLVFGFNFSANVLLLIPGFVILTITLFSMSLTIGVLCTRFRDLNQVVSSVLQILFFLSPIFWKADILGGGMRALIVRLNPVYYLIEIVRQPLFGSTGGLQVWIGAILIMVVSSAVALLLFGRYRLRITFWL</sequence>
<dbReference type="RefSeq" id="WP_345251724.1">
    <property type="nucleotide sequence ID" value="NZ_BAABFO010000026.1"/>
</dbReference>
<feature type="domain" description="ABC transmembrane type-2" evidence="10">
    <location>
        <begin position="24"/>
        <end position="242"/>
    </location>
</feature>
<dbReference type="Pfam" id="PF01061">
    <property type="entry name" value="ABC2_membrane"/>
    <property type="match status" value="1"/>
</dbReference>
<evidence type="ECO:0000256" key="5">
    <source>
        <dbReference type="ARBA" id="ARBA00022692"/>
    </source>
</evidence>
<dbReference type="EMBL" id="BAABFO010000026">
    <property type="protein sequence ID" value="GAA4340628.1"/>
    <property type="molecule type" value="Genomic_DNA"/>
</dbReference>
<dbReference type="Proteomes" id="UP001501671">
    <property type="component" value="Unassembled WGS sequence"/>
</dbReference>
<keyword evidence="6 9" id="KW-1133">Transmembrane helix</keyword>
<comment type="similarity">
    <text evidence="2 9">Belongs to the ABC-2 integral membrane protein family.</text>
</comment>